<dbReference type="PROSITE" id="PS50404">
    <property type="entry name" value="GST_NTER"/>
    <property type="match status" value="1"/>
</dbReference>
<proteinExistence type="inferred from homology"/>
<evidence type="ECO:0000313" key="9">
    <source>
        <dbReference type="Proteomes" id="UP000499080"/>
    </source>
</evidence>
<dbReference type="Pfam" id="PF14497">
    <property type="entry name" value="GST_C_3"/>
    <property type="match status" value="1"/>
</dbReference>
<evidence type="ECO:0000259" key="6">
    <source>
        <dbReference type="PROSITE" id="PS50404"/>
    </source>
</evidence>
<evidence type="ECO:0000256" key="2">
    <source>
        <dbReference type="ARBA" id="ARBA00005861"/>
    </source>
</evidence>
<keyword evidence="4 8" id="KW-0808">Transferase</keyword>
<dbReference type="InterPro" id="IPR036249">
    <property type="entry name" value="Thioredoxin-like_sf"/>
</dbReference>
<dbReference type="OrthoDB" id="4951845at2759"/>
<comment type="catalytic activity">
    <reaction evidence="5">
        <text>RX + glutathione = an S-substituted glutathione + a halide anion + H(+)</text>
        <dbReference type="Rhea" id="RHEA:16437"/>
        <dbReference type="ChEBI" id="CHEBI:15378"/>
        <dbReference type="ChEBI" id="CHEBI:16042"/>
        <dbReference type="ChEBI" id="CHEBI:17792"/>
        <dbReference type="ChEBI" id="CHEBI:57925"/>
        <dbReference type="ChEBI" id="CHEBI:90779"/>
        <dbReference type="EC" id="2.5.1.18"/>
    </reaction>
</comment>
<comment type="caution">
    <text evidence="8">The sequence shown here is derived from an EMBL/GenBank/DDBJ whole genome shotgun (WGS) entry which is preliminary data.</text>
</comment>
<dbReference type="EC" id="2.5.1.18" evidence="3"/>
<dbReference type="InterPro" id="IPR004046">
    <property type="entry name" value="GST_C"/>
</dbReference>
<dbReference type="Pfam" id="PF02798">
    <property type="entry name" value="GST_N"/>
    <property type="match status" value="1"/>
</dbReference>
<dbReference type="InterPro" id="IPR004045">
    <property type="entry name" value="Glutathione_S-Trfase_N"/>
</dbReference>
<organism evidence="8 9">
    <name type="scientific">Araneus ventricosus</name>
    <name type="common">Orbweaver spider</name>
    <name type="synonym">Epeira ventricosa</name>
    <dbReference type="NCBI Taxonomy" id="182803"/>
    <lineage>
        <taxon>Eukaryota</taxon>
        <taxon>Metazoa</taxon>
        <taxon>Ecdysozoa</taxon>
        <taxon>Arthropoda</taxon>
        <taxon>Chelicerata</taxon>
        <taxon>Arachnida</taxon>
        <taxon>Araneae</taxon>
        <taxon>Araneomorphae</taxon>
        <taxon>Entelegynae</taxon>
        <taxon>Araneoidea</taxon>
        <taxon>Araneidae</taxon>
        <taxon>Araneus</taxon>
    </lineage>
</organism>
<dbReference type="SUPFAM" id="SSF52833">
    <property type="entry name" value="Thioredoxin-like"/>
    <property type="match status" value="1"/>
</dbReference>
<dbReference type="FunFam" id="1.20.1050.10:FF:000003">
    <property type="entry name" value="Glutathione S-transferase 2"/>
    <property type="match status" value="1"/>
</dbReference>
<evidence type="ECO:0000256" key="1">
    <source>
        <dbReference type="ARBA" id="ARBA00003701"/>
    </source>
</evidence>
<dbReference type="PANTHER" id="PTHR11571">
    <property type="entry name" value="GLUTATHIONE S-TRANSFERASE"/>
    <property type="match status" value="1"/>
</dbReference>
<dbReference type="PANTHER" id="PTHR11571:SF222">
    <property type="entry name" value="GLUTATHIONE TRANSFERASE"/>
    <property type="match status" value="1"/>
</dbReference>
<dbReference type="InterPro" id="IPR010987">
    <property type="entry name" value="Glutathione-S-Trfase_C-like"/>
</dbReference>
<dbReference type="EMBL" id="BGPR01003615">
    <property type="protein sequence ID" value="GBM90382.1"/>
    <property type="molecule type" value="Genomic_DNA"/>
</dbReference>
<dbReference type="SFLD" id="SFLDG00363">
    <property type="entry name" value="AMPS_(cytGST):_Alpha-__Mu-__Pi"/>
    <property type="match status" value="1"/>
</dbReference>
<name>A0A4Y2JM48_ARAVE</name>
<feature type="domain" description="GST N-terminal" evidence="6">
    <location>
        <begin position="2"/>
        <end position="84"/>
    </location>
</feature>
<gene>
    <name evidence="8" type="primary">Gstm1_3</name>
    <name evidence="8" type="ORF">AVEN_63626_1</name>
</gene>
<dbReference type="SFLD" id="SFLDG01205">
    <property type="entry name" value="AMPS.1"/>
    <property type="match status" value="1"/>
</dbReference>
<dbReference type="InterPro" id="IPR036282">
    <property type="entry name" value="Glutathione-S-Trfase_C_sf"/>
</dbReference>
<evidence type="ECO:0000256" key="3">
    <source>
        <dbReference type="ARBA" id="ARBA00012452"/>
    </source>
</evidence>
<sequence length="220" mass="25685">MSKPTLGYWEIRGIAEPIRFLLHYKNVDFVDKRYTFDDRAAWEKDKTSLKLDFPNLPYYLDGNIRLTQSNTILRYLAGKHGLDGSTEEEKLRVSLAEQQISDLRGSLIQLSYNDNFEKLKPDFVAQLPDQLKLVANFLGNRKFLAGDSVTYVDFMAYHVIDFFRYLFPNLLADFPTLRDYQERVRKLPELQKYLKSPAYKRWPLFSPAAQFGGKGPEPKQ</sequence>
<evidence type="ECO:0000259" key="7">
    <source>
        <dbReference type="PROSITE" id="PS50405"/>
    </source>
</evidence>
<evidence type="ECO:0000313" key="8">
    <source>
        <dbReference type="EMBL" id="GBM90382.1"/>
    </source>
</evidence>
<dbReference type="InterPro" id="IPR050213">
    <property type="entry name" value="GST_superfamily"/>
</dbReference>
<dbReference type="PROSITE" id="PS50405">
    <property type="entry name" value="GST_CTER"/>
    <property type="match status" value="1"/>
</dbReference>
<comment type="function">
    <text evidence="1">Conjugation of reduced glutathione to a wide number of exogenous and endogenous hydrophobic electrophiles.</text>
</comment>
<evidence type="ECO:0000256" key="4">
    <source>
        <dbReference type="ARBA" id="ARBA00022679"/>
    </source>
</evidence>
<dbReference type="Proteomes" id="UP000499080">
    <property type="component" value="Unassembled WGS sequence"/>
</dbReference>
<dbReference type="InterPro" id="IPR040079">
    <property type="entry name" value="Glutathione_S-Trfase"/>
</dbReference>
<evidence type="ECO:0000256" key="5">
    <source>
        <dbReference type="ARBA" id="ARBA00047960"/>
    </source>
</evidence>
<reference evidence="8 9" key="1">
    <citation type="journal article" date="2019" name="Sci. Rep.">
        <title>Orb-weaving spider Araneus ventricosus genome elucidates the spidroin gene catalogue.</title>
        <authorList>
            <person name="Kono N."/>
            <person name="Nakamura H."/>
            <person name="Ohtoshi R."/>
            <person name="Moran D.A.P."/>
            <person name="Shinohara A."/>
            <person name="Yoshida Y."/>
            <person name="Fujiwara M."/>
            <person name="Mori M."/>
            <person name="Tomita M."/>
            <person name="Arakawa K."/>
        </authorList>
    </citation>
    <scope>NUCLEOTIDE SEQUENCE [LARGE SCALE GENOMIC DNA]</scope>
</reference>
<dbReference type="GO" id="GO:0004364">
    <property type="term" value="F:glutathione transferase activity"/>
    <property type="evidence" value="ECO:0007669"/>
    <property type="project" value="UniProtKB-EC"/>
</dbReference>
<accession>A0A4Y2JM48</accession>
<dbReference type="SUPFAM" id="SSF47616">
    <property type="entry name" value="GST C-terminal domain-like"/>
    <property type="match status" value="1"/>
</dbReference>
<keyword evidence="9" id="KW-1185">Reference proteome</keyword>
<dbReference type="Gene3D" id="1.20.1050.130">
    <property type="match status" value="1"/>
</dbReference>
<dbReference type="AlphaFoldDB" id="A0A4Y2JM48"/>
<comment type="similarity">
    <text evidence="2">Belongs to the GST superfamily. Mu family.</text>
</comment>
<dbReference type="GO" id="GO:0006749">
    <property type="term" value="P:glutathione metabolic process"/>
    <property type="evidence" value="ECO:0007669"/>
    <property type="project" value="TreeGrafter"/>
</dbReference>
<dbReference type="SFLD" id="SFLDS00019">
    <property type="entry name" value="Glutathione_Transferase_(cytos"/>
    <property type="match status" value="1"/>
</dbReference>
<feature type="domain" description="GST C-terminal" evidence="7">
    <location>
        <begin position="86"/>
        <end position="211"/>
    </location>
</feature>
<protein>
    <recommendedName>
        <fullName evidence="3">glutathione transferase</fullName>
        <ecNumber evidence="3">2.5.1.18</ecNumber>
    </recommendedName>
</protein>